<dbReference type="Pfam" id="PF00512">
    <property type="entry name" value="HisKA"/>
    <property type="match status" value="1"/>
</dbReference>
<evidence type="ECO:0000256" key="7">
    <source>
        <dbReference type="ARBA" id="ARBA00023012"/>
    </source>
</evidence>
<dbReference type="PRINTS" id="PR00344">
    <property type="entry name" value="BCTRLSENSOR"/>
</dbReference>
<accession>A0A9D1RBI6</accession>
<proteinExistence type="predicted"/>
<dbReference type="SMART" id="SM00388">
    <property type="entry name" value="HisKA"/>
    <property type="match status" value="1"/>
</dbReference>
<evidence type="ECO:0000313" key="10">
    <source>
        <dbReference type="Proteomes" id="UP000824263"/>
    </source>
</evidence>
<sequence>MIQIGAGKTMKRLDEMLTSAMDGNFEESRFDETELSRLESRWKQYVTSTQKDVEQIRKERENMRSLVSDIAHQTRTPLANILLYAGLLAEKAEGEEERFLAEQILSHTGKLEFLIQSLVKMSRLESNMLEVVPRQQRLEPLLEDVIAAFQAKAAKKEIHLACEEQPDVICAYDRKWTGEALGNILDNAVKYSPSGSRIQIRVRVFEFYVCIEVEDEGIGIREEERAQIFGRFYRGKQVQQDDGVGVGLYLAREILARENGYIKVRSTEGEGSVFGLYLPRRDSGQNRS</sequence>
<dbReference type="InterPro" id="IPR003594">
    <property type="entry name" value="HATPase_dom"/>
</dbReference>
<dbReference type="Gene3D" id="1.10.287.130">
    <property type="match status" value="1"/>
</dbReference>
<dbReference type="EC" id="2.7.13.3" evidence="3"/>
<name>A0A9D1RBI6_9FIRM</name>
<dbReference type="InterPro" id="IPR036097">
    <property type="entry name" value="HisK_dim/P_sf"/>
</dbReference>
<gene>
    <name evidence="9" type="ORF">H9873_08815</name>
</gene>
<evidence type="ECO:0000256" key="1">
    <source>
        <dbReference type="ARBA" id="ARBA00000085"/>
    </source>
</evidence>
<dbReference type="InterPro" id="IPR004358">
    <property type="entry name" value="Sig_transdc_His_kin-like_C"/>
</dbReference>
<dbReference type="Proteomes" id="UP000824263">
    <property type="component" value="Unassembled WGS sequence"/>
</dbReference>
<keyword evidence="6 9" id="KW-0418">Kinase</keyword>
<dbReference type="PANTHER" id="PTHR45453:SF1">
    <property type="entry name" value="PHOSPHATE REGULON SENSOR PROTEIN PHOR"/>
    <property type="match status" value="1"/>
</dbReference>
<keyword evidence="4" id="KW-0597">Phosphoprotein</keyword>
<dbReference type="GO" id="GO:0000155">
    <property type="term" value="F:phosphorelay sensor kinase activity"/>
    <property type="evidence" value="ECO:0007669"/>
    <property type="project" value="InterPro"/>
</dbReference>
<dbReference type="AlphaFoldDB" id="A0A9D1RBI6"/>
<dbReference type="PANTHER" id="PTHR45453">
    <property type="entry name" value="PHOSPHATE REGULON SENSOR PROTEIN PHOR"/>
    <property type="match status" value="1"/>
</dbReference>
<dbReference type="FunFam" id="3.30.565.10:FF:000006">
    <property type="entry name" value="Sensor histidine kinase WalK"/>
    <property type="match status" value="1"/>
</dbReference>
<dbReference type="CDD" id="cd00075">
    <property type="entry name" value="HATPase"/>
    <property type="match status" value="1"/>
</dbReference>
<dbReference type="GO" id="GO:0005886">
    <property type="term" value="C:plasma membrane"/>
    <property type="evidence" value="ECO:0007669"/>
    <property type="project" value="TreeGrafter"/>
</dbReference>
<feature type="domain" description="Histidine kinase" evidence="8">
    <location>
        <begin position="69"/>
        <end position="282"/>
    </location>
</feature>
<dbReference type="CDD" id="cd00082">
    <property type="entry name" value="HisKA"/>
    <property type="match status" value="1"/>
</dbReference>
<protein>
    <recommendedName>
        <fullName evidence="3">histidine kinase</fullName>
        <ecNumber evidence="3">2.7.13.3</ecNumber>
    </recommendedName>
</protein>
<dbReference type="SMART" id="SM00387">
    <property type="entry name" value="HATPase_c"/>
    <property type="match status" value="1"/>
</dbReference>
<reference evidence="9" key="1">
    <citation type="journal article" date="2021" name="PeerJ">
        <title>Extensive microbial diversity within the chicken gut microbiome revealed by metagenomics and culture.</title>
        <authorList>
            <person name="Gilroy R."/>
            <person name="Ravi A."/>
            <person name="Getino M."/>
            <person name="Pursley I."/>
            <person name="Horton D.L."/>
            <person name="Alikhan N.F."/>
            <person name="Baker D."/>
            <person name="Gharbi K."/>
            <person name="Hall N."/>
            <person name="Watson M."/>
            <person name="Adriaenssens E.M."/>
            <person name="Foster-Nyarko E."/>
            <person name="Jarju S."/>
            <person name="Secka A."/>
            <person name="Antonio M."/>
            <person name="Oren A."/>
            <person name="Chaudhuri R.R."/>
            <person name="La Ragione R."/>
            <person name="Hildebrand F."/>
            <person name="Pallen M.J."/>
        </authorList>
    </citation>
    <scope>NUCLEOTIDE SEQUENCE</scope>
    <source>
        <strain evidence="9">ChiSxjej1B13-11762</strain>
    </source>
</reference>
<keyword evidence="5" id="KW-0808">Transferase</keyword>
<dbReference type="InterPro" id="IPR050351">
    <property type="entry name" value="BphY/WalK/GraS-like"/>
</dbReference>
<dbReference type="GO" id="GO:0016036">
    <property type="term" value="P:cellular response to phosphate starvation"/>
    <property type="evidence" value="ECO:0007669"/>
    <property type="project" value="TreeGrafter"/>
</dbReference>
<comment type="catalytic activity">
    <reaction evidence="1">
        <text>ATP + protein L-histidine = ADP + protein N-phospho-L-histidine.</text>
        <dbReference type="EC" id="2.7.13.3"/>
    </reaction>
</comment>
<evidence type="ECO:0000256" key="4">
    <source>
        <dbReference type="ARBA" id="ARBA00022553"/>
    </source>
</evidence>
<evidence type="ECO:0000259" key="8">
    <source>
        <dbReference type="PROSITE" id="PS50109"/>
    </source>
</evidence>
<dbReference type="Gene3D" id="3.30.565.10">
    <property type="entry name" value="Histidine kinase-like ATPase, C-terminal domain"/>
    <property type="match status" value="1"/>
</dbReference>
<dbReference type="GO" id="GO:0004721">
    <property type="term" value="F:phosphoprotein phosphatase activity"/>
    <property type="evidence" value="ECO:0007669"/>
    <property type="project" value="TreeGrafter"/>
</dbReference>
<organism evidence="9 10">
    <name type="scientific">Candidatus Dorea gallistercoris</name>
    <dbReference type="NCBI Taxonomy" id="2838542"/>
    <lineage>
        <taxon>Bacteria</taxon>
        <taxon>Bacillati</taxon>
        <taxon>Bacillota</taxon>
        <taxon>Clostridia</taxon>
        <taxon>Lachnospirales</taxon>
        <taxon>Lachnospiraceae</taxon>
        <taxon>Dorea</taxon>
    </lineage>
</organism>
<evidence type="ECO:0000313" key="9">
    <source>
        <dbReference type="EMBL" id="HIW84410.1"/>
    </source>
</evidence>
<evidence type="ECO:0000256" key="6">
    <source>
        <dbReference type="ARBA" id="ARBA00022777"/>
    </source>
</evidence>
<evidence type="ECO:0000256" key="3">
    <source>
        <dbReference type="ARBA" id="ARBA00012438"/>
    </source>
</evidence>
<comment type="subcellular location">
    <subcellularLocation>
        <location evidence="2">Membrane</location>
    </subcellularLocation>
</comment>
<dbReference type="EMBL" id="DXGF01000151">
    <property type="protein sequence ID" value="HIW84410.1"/>
    <property type="molecule type" value="Genomic_DNA"/>
</dbReference>
<dbReference type="SUPFAM" id="SSF47384">
    <property type="entry name" value="Homodimeric domain of signal transducing histidine kinase"/>
    <property type="match status" value="1"/>
</dbReference>
<reference evidence="9" key="2">
    <citation type="submission" date="2021-04" db="EMBL/GenBank/DDBJ databases">
        <authorList>
            <person name="Gilroy R."/>
        </authorList>
    </citation>
    <scope>NUCLEOTIDE SEQUENCE</scope>
    <source>
        <strain evidence="9">ChiSxjej1B13-11762</strain>
    </source>
</reference>
<dbReference type="PROSITE" id="PS50109">
    <property type="entry name" value="HIS_KIN"/>
    <property type="match status" value="1"/>
</dbReference>
<comment type="caution">
    <text evidence="9">The sequence shown here is derived from an EMBL/GenBank/DDBJ whole genome shotgun (WGS) entry which is preliminary data.</text>
</comment>
<dbReference type="Pfam" id="PF02518">
    <property type="entry name" value="HATPase_c"/>
    <property type="match status" value="1"/>
</dbReference>
<keyword evidence="7" id="KW-0902">Two-component regulatory system</keyword>
<dbReference type="InterPro" id="IPR005467">
    <property type="entry name" value="His_kinase_dom"/>
</dbReference>
<dbReference type="InterPro" id="IPR036890">
    <property type="entry name" value="HATPase_C_sf"/>
</dbReference>
<evidence type="ECO:0000256" key="2">
    <source>
        <dbReference type="ARBA" id="ARBA00004370"/>
    </source>
</evidence>
<dbReference type="InterPro" id="IPR003661">
    <property type="entry name" value="HisK_dim/P_dom"/>
</dbReference>
<dbReference type="SUPFAM" id="SSF55874">
    <property type="entry name" value="ATPase domain of HSP90 chaperone/DNA topoisomerase II/histidine kinase"/>
    <property type="match status" value="1"/>
</dbReference>
<evidence type="ECO:0000256" key="5">
    <source>
        <dbReference type="ARBA" id="ARBA00022679"/>
    </source>
</evidence>